<name>A0A7X6DRN4_9BACT</name>
<dbReference type="Pfam" id="PF13480">
    <property type="entry name" value="Acetyltransf_6"/>
    <property type="match status" value="1"/>
</dbReference>
<proteinExistence type="predicted"/>
<dbReference type="SUPFAM" id="SSF55729">
    <property type="entry name" value="Acyl-CoA N-acyltransferases (Nat)"/>
    <property type="match status" value="1"/>
</dbReference>
<protein>
    <submittedName>
        <fullName evidence="2">GNAT family N-acetyltransferase</fullName>
    </submittedName>
</protein>
<sequence length="396" mass="46248">MNRPADALTIQRLTTEEGFSRLRGRWNALLEASSADHYFLRWEWLSTWWDAYKTSRDRLCILLLLRGEDLVGIAPFYVTNQSWKNIFKVRRLLFLGTTQESLVSEYMNIICRPGEEEAVVKRVINEVVQEDLCDDLSLHNIVTTSQTLPLLKKASEARQFLCNTSCEMESPYIHLPSSWEEFLSGCRPSLRHQIRSQQKKLFRYPAVSFRKTRDLSELERDFKEFVRLHQQRWEARRLPGSFAEGRFPLFQRRMAASMLEKGHLELKFLSIQGKNVAALYNIRYKDRVYYYQSGMDLSFDPTLAPGLLLHAHAIEEAIRDGMKEYDFLMRGSGDSYKKRWTGEYRTLCSIYLARPGIVKIVELIRNKARAIRSFAKASAERPKLISTILKRGEAIR</sequence>
<keyword evidence="3" id="KW-1185">Reference proteome</keyword>
<accession>A0A7X6DRN4</accession>
<dbReference type="GO" id="GO:0016740">
    <property type="term" value="F:transferase activity"/>
    <property type="evidence" value="ECO:0007669"/>
    <property type="project" value="UniProtKB-KW"/>
</dbReference>
<feature type="domain" description="BioF2-like acetyltransferase" evidence="1">
    <location>
        <begin position="189"/>
        <end position="337"/>
    </location>
</feature>
<keyword evidence="2" id="KW-0808">Transferase</keyword>
<evidence type="ECO:0000259" key="1">
    <source>
        <dbReference type="Pfam" id="PF13480"/>
    </source>
</evidence>
<evidence type="ECO:0000313" key="2">
    <source>
        <dbReference type="EMBL" id="NKE72107.1"/>
    </source>
</evidence>
<dbReference type="Gene3D" id="3.40.630.30">
    <property type="match status" value="1"/>
</dbReference>
<organism evidence="2 3">
    <name type="scientific">Candidatus Manganitrophus noduliformans</name>
    <dbReference type="NCBI Taxonomy" id="2606439"/>
    <lineage>
        <taxon>Bacteria</taxon>
        <taxon>Pseudomonadati</taxon>
        <taxon>Nitrospirota</taxon>
        <taxon>Nitrospiria</taxon>
        <taxon>Candidatus Troglogloeales</taxon>
        <taxon>Candidatus Manganitrophaceae</taxon>
        <taxon>Candidatus Manganitrophus</taxon>
    </lineage>
</organism>
<dbReference type="InterPro" id="IPR016181">
    <property type="entry name" value="Acyl_CoA_acyltransferase"/>
</dbReference>
<evidence type="ECO:0000313" key="3">
    <source>
        <dbReference type="Proteomes" id="UP000534783"/>
    </source>
</evidence>
<gene>
    <name evidence="2" type="ORF">MNODULE_15260</name>
</gene>
<dbReference type="InterPro" id="IPR038740">
    <property type="entry name" value="BioF2-like_GNAT_dom"/>
</dbReference>
<reference evidence="2 3" key="1">
    <citation type="journal article" date="2020" name="Nature">
        <title>Bacterial chemolithoautotrophy via manganese oxidation.</title>
        <authorList>
            <person name="Yu H."/>
            <person name="Leadbetter J.R."/>
        </authorList>
    </citation>
    <scope>NUCLEOTIDE SEQUENCE [LARGE SCALE GENOMIC DNA]</scope>
    <source>
        <strain evidence="2 3">Mn-1</strain>
    </source>
</reference>
<dbReference type="EMBL" id="VTOW01000003">
    <property type="protein sequence ID" value="NKE72107.1"/>
    <property type="molecule type" value="Genomic_DNA"/>
</dbReference>
<dbReference type="RefSeq" id="WP_168061475.1">
    <property type="nucleotide sequence ID" value="NZ_VTOW01000003.1"/>
</dbReference>
<comment type="caution">
    <text evidence="2">The sequence shown here is derived from an EMBL/GenBank/DDBJ whole genome shotgun (WGS) entry which is preliminary data.</text>
</comment>
<dbReference type="AlphaFoldDB" id="A0A7X6DRN4"/>
<dbReference type="Proteomes" id="UP000534783">
    <property type="component" value="Unassembled WGS sequence"/>
</dbReference>